<dbReference type="InterPro" id="IPR029063">
    <property type="entry name" value="SAM-dependent_MTases_sf"/>
</dbReference>
<dbReference type="PANTHER" id="PTHR13090:SF1">
    <property type="entry name" value="ARGININE-HYDROXYLASE NDUFAF5, MITOCHONDRIAL"/>
    <property type="match status" value="1"/>
</dbReference>
<dbReference type="GO" id="GO:0010340">
    <property type="term" value="F:carboxyl-O-methyltransferase activity"/>
    <property type="evidence" value="ECO:0007669"/>
    <property type="project" value="UniProtKB-UniRule"/>
</dbReference>
<accession>A0A1M5ASS0</accession>
<evidence type="ECO:0000256" key="1">
    <source>
        <dbReference type="ARBA" id="ARBA00000852"/>
    </source>
</evidence>
<dbReference type="AlphaFoldDB" id="A0A1M5ASS0"/>
<dbReference type="SUPFAM" id="SSF53335">
    <property type="entry name" value="S-adenosyl-L-methionine-dependent methyltransferases"/>
    <property type="match status" value="1"/>
</dbReference>
<dbReference type="Pfam" id="PF08241">
    <property type="entry name" value="Methyltransf_11"/>
    <property type="match status" value="1"/>
</dbReference>
<organism evidence="10 11">
    <name type="scientific">Vibrio gazogenes DSM 21264 = NBRC 103151</name>
    <dbReference type="NCBI Taxonomy" id="1123492"/>
    <lineage>
        <taxon>Bacteria</taxon>
        <taxon>Pseudomonadati</taxon>
        <taxon>Pseudomonadota</taxon>
        <taxon>Gammaproteobacteria</taxon>
        <taxon>Vibrionales</taxon>
        <taxon>Vibrionaceae</taxon>
        <taxon>Vibrio</taxon>
    </lineage>
</organism>
<evidence type="ECO:0000256" key="4">
    <source>
        <dbReference type="ARBA" id="ARBA00022603"/>
    </source>
</evidence>
<protein>
    <recommendedName>
        <fullName evidence="3 8">Malonyl-[acyl-carrier protein] O-methyltransferase</fullName>
        <shortName evidence="8">Malonyl-ACP O-methyltransferase</shortName>
        <ecNumber evidence="3 8">2.1.1.197</ecNumber>
    </recommendedName>
    <alternativeName>
        <fullName evidence="8">Biotin synthesis protein BioC</fullName>
    </alternativeName>
</protein>
<evidence type="ECO:0000256" key="3">
    <source>
        <dbReference type="ARBA" id="ARBA00012327"/>
    </source>
</evidence>
<feature type="domain" description="Methyltransferase type 11" evidence="9">
    <location>
        <begin position="60"/>
        <end position="152"/>
    </location>
</feature>
<dbReference type="PANTHER" id="PTHR13090">
    <property type="entry name" value="ARGININE-HYDROXYLASE NDUFAF5, MITOCHONDRIAL"/>
    <property type="match status" value="1"/>
</dbReference>
<dbReference type="GO" id="GO:0008757">
    <property type="term" value="F:S-adenosylmethionine-dependent methyltransferase activity"/>
    <property type="evidence" value="ECO:0007669"/>
    <property type="project" value="InterPro"/>
</dbReference>
<evidence type="ECO:0000313" key="11">
    <source>
        <dbReference type="Proteomes" id="UP000184159"/>
    </source>
</evidence>
<sequence length="270" mass="29982">MNIEMIQHPSSSSASQRKARIAAAFGKAAQSYDRHAAFQREVGLKLLNELPQDLHGYVVLDLGCGTGFFSEQMRQRGAAVICADISQDMLVQARQRCGMSGFEYCHCDAEALPLADHSVDIVFSSLALQWCESLAVSFREIKRVLKPAGKGYFSMLVAGSLLELEQAWVKVDSARHVNRFISGNAVKIALAQAECTQYQIDLYSFGLWYDSAMHLMRDLKGIGATHIDGRTSRLISHRMLAQVEAAYQTFANREGRLPATYQVCFGVIHQ</sequence>
<evidence type="ECO:0000256" key="6">
    <source>
        <dbReference type="ARBA" id="ARBA00022691"/>
    </source>
</evidence>
<dbReference type="GO" id="GO:0032259">
    <property type="term" value="P:methylation"/>
    <property type="evidence" value="ECO:0007669"/>
    <property type="project" value="UniProtKB-KW"/>
</dbReference>
<evidence type="ECO:0000256" key="7">
    <source>
        <dbReference type="ARBA" id="ARBA00022756"/>
    </source>
</evidence>
<dbReference type="GO" id="GO:0102130">
    <property type="term" value="F:malonyl-CoA methyltransferase activity"/>
    <property type="evidence" value="ECO:0007669"/>
    <property type="project" value="UniProtKB-EC"/>
</dbReference>
<gene>
    <name evidence="8" type="primary">bioC</name>
    <name evidence="10" type="ORF">SAMN02745781_02016</name>
</gene>
<name>A0A1M5ASS0_VIBGA</name>
<comment type="catalytic activity">
    <reaction evidence="1 8">
        <text>malonyl-[ACP] + S-adenosyl-L-methionine = malonyl-[ACP] methyl ester + S-adenosyl-L-homocysteine</text>
        <dbReference type="Rhea" id="RHEA:17105"/>
        <dbReference type="Rhea" id="RHEA-COMP:9623"/>
        <dbReference type="Rhea" id="RHEA-COMP:9954"/>
        <dbReference type="ChEBI" id="CHEBI:57856"/>
        <dbReference type="ChEBI" id="CHEBI:59789"/>
        <dbReference type="ChEBI" id="CHEBI:78449"/>
        <dbReference type="ChEBI" id="CHEBI:78845"/>
        <dbReference type="EC" id="2.1.1.197"/>
    </reaction>
</comment>
<keyword evidence="4 8" id="KW-0489">Methyltransferase</keyword>
<keyword evidence="5 8" id="KW-0808">Transferase</keyword>
<evidence type="ECO:0000313" key="10">
    <source>
        <dbReference type="EMBL" id="SHF33255.1"/>
    </source>
</evidence>
<keyword evidence="6 8" id="KW-0949">S-adenosyl-L-methionine</keyword>
<dbReference type="InterPro" id="IPR050602">
    <property type="entry name" value="Malonyl-ACP_OMT"/>
</dbReference>
<comment type="function">
    <text evidence="8">Converts the free carboxyl group of a malonyl-thioester to its methyl ester by transfer of a methyl group from S-adenosyl-L-methionine (SAM). It allows to synthesize pimeloyl-ACP via the fatty acid synthetic pathway.</text>
</comment>
<keyword evidence="7 8" id="KW-0093">Biotin biosynthesis</keyword>
<dbReference type="EC" id="2.1.1.197" evidence="3 8"/>
<evidence type="ECO:0000256" key="8">
    <source>
        <dbReference type="HAMAP-Rule" id="MF_00835"/>
    </source>
</evidence>
<dbReference type="InterPro" id="IPR011814">
    <property type="entry name" value="BioC"/>
</dbReference>
<proteinExistence type="inferred from homology"/>
<comment type="pathway">
    <text evidence="2 8">Cofactor biosynthesis; biotin biosynthesis.</text>
</comment>
<dbReference type="UniPathway" id="UPA00078"/>
<dbReference type="CDD" id="cd02440">
    <property type="entry name" value="AdoMet_MTases"/>
    <property type="match status" value="1"/>
</dbReference>
<dbReference type="Proteomes" id="UP000184159">
    <property type="component" value="Unassembled WGS sequence"/>
</dbReference>
<dbReference type="EMBL" id="FQUH01000008">
    <property type="protein sequence ID" value="SHF33255.1"/>
    <property type="molecule type" value="Genomic_DNA"/>
</dbReference>
<dbReference type="HAMAP" id="MF_00835">
    <property type="entry name" value="BioC"/>
    <property type="match status" value="1"/>
</dbReference>
<dbReference type="InterPro" id="IPR013216">
    <property type="entry name" value="Methyltransf_11"/>
</dbReference>
<evidence type="ECO:0000256" key="5">
    <source>
        <dbReference type="ARBA" id="ARBA00022679"/>
    </source>
</evidence>
<dbReference type="NCBIfam" id="TIGR02072">
    <property type="entry name" value="BioC"/>
    <property type="match status" value="1"/>
</dbReference>
<reference evidence="11" key="1">
    <citation type="submission" date="2016-11" db="EMBL/GenBank/DDBJ databases">
        <authorList>
            <person name="Varghese N."/>
            <person name="Submissions S."/>
        </authorList>
    </citation>
    <scope>NUCLEOTIDE SEQUENCE [LARGE SCALE GENOMIC DNA]</scope>
    <source>
        <strain evidence="11">DSM 21264</strain>
    </source>
</reference>
<dbReference type="Gene3D" id="3.40.50.150">
    <property type="entry name" value="Vaccinia Virus protein VP39"/>
    <property type="match status" value="1"/>
</dbReference>
<dbReference type="GO" id="GO:0009102">
    <property type="term" value="P:biotin biosynthetic process"/>
    <property type="evidence" value="ECO:0007669"/>
    <property type="project" value="UniProtKB-UniRule"/>
</dbReference>
<evidence type="ECO:0000259" key="9">
    <source>
        <dbReference type="Pfam" id="PF08241"/>
    </source>
</evidence>
<comment type="similarity">
    <text evidence="8">Belongs to the methyltransferase superfamily.</text>
</comment>
<evidence type="ECO:0000256" key="2">
    <source>
        <dbReference type="ARBA" id="ARBA00004746"/>
    </source>
</evidence>
<keyword evidence="11" id="KW-1185">Reference proteome</keyword>